<evidence type="ECO:0000313" key="4">
    <source>
        <dbReference type="Proteomes" id="UP000663829"/>
    </source>
</evidence>
<reference evidence="2" key="1">
    <citation type="submission" date="2021-02" db="EMBL/GenBank/DDBJ databases">
        <authorList>
            <person name="Nowell W R."/>
        </authorList>
    </citation>
    <scope>NUCLEOTIDE SEQUENCE</scope>
</reference>
<accession>A0A813ZF11</accession>
<dbReference type="Proteomes" id="UP000681722">
    <property type="component" value="Unassembled WGS sequence"/>
</dbReference>
<keyword evidence="4" id="KW-1185">Reference proteome</keyword>
<feature type="region of interest" description="Disordered" evidence="1">
    <location>
        <begin position="330"/>
        <end position="352"/>
    </location>
</feature>
<feature type="region of interest" description="Disordered" evidence="1">
    <location>
        <begin position="142"/>
        <end position="197"/>
    </location>
</feature>
<evidence type="ECO:0000313" key="3">
    <source>
        <dbReference type="EMBL" id="CAF3681344.1"/>
    </source>
</evidence>
<evidence type="ECO:0000256" key="1">
    <source>
        <dbReference type="SAM" id="MobiDB-lite"/>
    </source>
</evidence>
<dbReference type="Proteomes" id="UP000663829">
    <property type="component" value="Unassembled WGS sequence"/>
</dbReference>
<feature type="compositionally biased region" description="Basic and acidic residues" evidence="1">
    <location>
        <begin position="164"/>
        <end position="174"/>
    </location>
</feature>
<dbReference type="AlphaFoldDB" id="A0A813ZF11"/>
<organism evidence="2 4">
    <name type="scientific">Didymodactylos carnosus</name>
    <dbReference type="NCBI Taxonomy" id="1234261"/>
    <lineage>
        <taxon>Eukaryota</taxon>
        <taxon>Metazoa</taxon>
        <taxon>Spiralia</taxon>
        <taxon>Gnathifera</taxon>
        <taxon>Rotifera</taxon>
        <taxon>Eurotatoria</taxon>
        <taxon>Bdelloidea</taxon>
        <taxon>Philodinida</taxon>
        <taxon>Philodinidae</taxon>
        <taxon>Didymodactylos</taxon>
    </lineage>
</organism>
<feature type="compositionally biased region" description="Polar residues" evidence="1">
    <location>
        <begin position="142"/>
        <end position="162"/>
    </location>
</feature>
<proteinExistence type="predicted"/>
<sequence>MFMAKRKSSKESEFSGIEVLDDPVRFLSEDDDLGKKQSETSTMSLLLPRDIFRTTIDRQYSPRQSIKSQKTGVIILEQSLPFPSPNTSPTGSIKPFQHRKLTDKSEFTLTPPLVSSHKRSMLTNQSFGINSPLIAQQIPNDSQTATVHSFPQQKIRTTQGIDQKSLEKTPDFRSSKIKHISRTRQSSSDKNSEISSRKHSFIVTNKDSLWKKYTLHGILKMADRRIVDDQTHMKYHMFMSGKMKKGSILEYNDDVNKKFIDKESHENIASIDYRDVRRDYKRVLQTIGMRKVAQHTNDIDDQMKISTSSESIERSTVQSTITSTSALTSVNNIKTKQKRQKQQLPKRDEDKLKIKRKTRQKISQPIVLNMTPGRLSTFDYKNGPLLTSISYTNDDQCLTIFKTAPTSTDDMVIQKRTKSIRDTVSDVPDLDFSPASTASEESYDADKQFFLKKLYFTQM</sequence>
<name>A0A813ZF11_9BILA</name>
<evidence type="ECO:0000313" key="2">
    <source>
        <dbReference type="EMBL" id="CAF0898469.1"/>
    </source>
</evidence>
<gene>
    <name evidence="2" type="ORF">GPM918_LOCUS8504</name>
    <name evidence="3" type="ORF">SRO942_LOCUS8504</name>
</gene>
<dbReference type="EMBL" id="CAJOBC010001488">
    <property type="protein sequence ID" value="CAF3681344.1"/>
    <property type="molecule type" value="Genomic_DNA"/>
</dbReference>
<dbReference type="EMBL" id="CAJNOQ010001488">
    <property type="protein sequence ID" value="CAF0898469.1"/>
    <property type="molecule type" value="Genomic_DNA"/>
</dbReference>
<comment type="caution">
    <text evidence="2">The sequence shown here is derived from an EMBL/GenBank/DDBJ whole genome shotgun (WGS) entry which is preliminary data.</text>
</comment>
<protein>
    <submittedName>
        <fullName evidence="2">Uncharacterized protein</fullName>
    </submittedName>
</protein>